<dbReference type="GO" id="GO:0009977">
    <property type="term" value="F:proton motive force dependent protein transmembrane transporter activity"/>
    <property type="evidence" value="ECO:0007669"/>
    <property type="project" value="TreeGrafter"/>
</dbReference>
<keyword evidence="4 5" id="KW-0472">Membrane</keyword>
<evidence type="ECO:0000313" key="6">
    <source>
        <dbReference type="EMBL" id="GAG75262.1"/>
    </source>
</evidence>
<dbReference type="Pfam" id="PF00902">
    <property type="entry name" value="TatC"/>
    <property type="match status" value="1"/>
</dbReference>
<proteinExistence type="predicted"/>
<feature type="transmembrane region" description="Helical" evidence="5">
    <location>
        <begin position="69"/>
        <end position="87"/>
    </location>
</feature>
<dbReference type="PRINTS" id="PR01840">
    <property type="entry name" value="TATCFAMILY"/>
</dbReference>
<feature type="transmembrane region" description="Helical" evidence="5">
    <location>
        <begin position="107"/>
        <end position="135"/>
    </location>
</feature>
<evidence type="ECO:0000256" key="1">
    <source>
        <dbReference type="ARBA" id="ARBA00004141"/>
    </source>
</evidence>
<feature type="non-terminal residue" evidence="6">
    <location>
        <position position="136"/>
    </location>
</feature>
<dbReference type="GO" id="GO:0065002">
    <property type="term" value="P:intracellular protein transmembrane transport"/>
    <property type="evidence" value="ECO:0007669"/>
    <property type="project" value="TreeGrafter"/>
</dbReference>
<keyword evidence="3 5" id="KW-1133">Transmembrane helix</keyword>
<comment type="caution">
    <text evidence="6">The sequence shown here is derived from an EMBL/GenBank/DDBJ whole genome shotgun (WGS) entry which is preliminary data.</text>
</comment>
<organism evidence="6">
    <name type="scientific">marine sediment metagenome</name>
    <dbReference type="NCBI Taxonomy" id="412755"/>
    <lineage>
        <taxon>unclassified sequences</taxon>
        <taxon>metagenomes</taxon>
        <taxon>ecological metagenomes</taxon>
    </lineage>
</organism>
<evidence type="ECO:0000256" key="4">
    <source>
        <dbReference type="ARBA" id="ARBA00023136"/>
    </source>
</evidence>
<dbReference type="EMBL" id="BART01015827">
    <property type="protein sequence ID" value="GAG75262.1"/>
    <property type="molecule type" value="Genomic_DNA"/>
</dbReference>
<dbReference type="GO" id="GO:0033281">
    <property type="term" value="C:TAT protein transport complex"/>
    <property type="evidence" value="ECO:0007669"/>
    <property type="project" value="TreeGrafter"/>
</dbReference>
<keyword evidence="2 5" id="KW-0812">Transmembrane</keyword>
<dbReference type="AlphaFoldDB" id="X1B1P6"/>
<evidence type="ECO:0000256" key="5">
    <source>
        <dbReference type="SAM" id="Phobius"/>
    </source>
</evidence>
<evidence type="ECO:0000256" key="2">
    <source>
        <dbReference type="ARBA" id="ARBA00022692"/>
    </source>
</evidence>
<feature type="transmembrane region" description="Helical" evidence="5">
    <location>
        <begin position="22"/>
        <end position="48"/>
    </location>
</feature>
<evidence type="ECO:0000256" key="3">
    <source>
        <dbReference type="ARBA" id="ARBA00022989"/>
    </source>
</evidence>
<dbReference type="PANTHER" id="PTHR30371">
    <property type="entry name" value="SEC-INDEPENDENT PROTEIN TRANSLOCASE PROTEIN TATC"/>
    <property type="match status" value="1"/>
</dbReference>
<dbReference type="InterPro" id="IPR002033">
    <property type="entry name" value="TatC"/>
</dbReference>
<gene>
    <name evidence="6" type="ORF">S01H4_30635</name>
</gene>
<name>X1B1P6_9ZZZZ</name>
<reference evidence="6" key="1">
    <citation type="journal article" date="2014" name="Front. Microbiol.">
        <title>High frequency of phylogenetically diverse reductive dehalogenase-homologous genes in deep subseafloor sedimentary metagenomes.</title>
        <authorList>
            <person name="Kawai M."/>
            <person name="Futagami T."/>
            <person name="Toyoda A."/>
            <person name="Takaki Y."/>
            <person name="Nishi S."/>
            <person name="Hori S."/>
            <person name="Arai W."/>
            <person name="Tsubouchi T."/>
            <person name="Morono Y."/>
            <person name="Uchiyama I."/>
            <person name="Ito T."/>
            <person name="Fujiyama A."/>
            <person name="Inagaki F."/>
            <person name="Takami H."/>
        </authorList>
    </citation>
    <scope>NUCLEOTIDE SEQUENCE</scope>
    <source>
        <strain evidence="6">Expedition CK06-06</strain>
    </source>
</reference>
<comment type="subcellular location">
    <subcellularLocation>
        <location evidence="1">Membrane</location>
        <topology evidence="1">Multi-pass membrane protein</topology>
    </subcellularLocation>
</comment>
<dbReference type="GO" id="GO:0043953">
    <property type="term" value="P:protein transport by the Tat complex"/>
    <property type="evidence" value="ECO:0007669"/>
    <property type="project" value="TreeGrafter"/>
</dbReference>
<sequence>MSEPARPAMPFLEHLEELRRRLIISIASVLVLSIGGYFVSDFIIEFLTRPIDKVYFMGVTEAFAVKIKVSLFFGLFGSLPIIFYHAWRFVLPGLTSREVVMVLPMTVAMTVFFFVGASFCFYVVLPVGVAFLLGFG</sequence>
<accession>X1B1P6</accession>
<evidence type="ECO:0008006" key="7">
    <source>
        <dbReference type="Google" id="ProtNLM"/>
    </source>
</evidence>
<protein>
    <recommendedName>
        <fullName evidence="7">Twin-arginine translocase subunit TatC</fullName>
    </recommendedName>
</protein>
<dbReference type="PANTHER" id="PTHR30371:SF0">
    <property type="entry name" value="SEC-INDEPENDENT PROTEIN TRANSLOCASE PROTEIN TATC, CHLOROPLASTIC-RELATED"/>
    <property type="match status" value="1"/>
</dbReference>